<feature type="transmembrane region" description="Helical" evidence="6">
    <location>
        <begin position="96"/>
        <end position="114"/>
    </location>
</feature>
<organism evidence="7 8">
    <name type="scientific">Marasmius crinis-equi</name>
    <dbReference type="NCBI Taxonomy" id="585013"/>
    <lineage>
        <taxon>Eukaryota</taxon>
        <taxon>Fungi</taxon>
        <taxon>Dikarya</taxon>
        <taxon>Basidiomycota</taxon>
        <taxon>Agaricomycotina</taxon>
        <taxon>Agaricomycetes</taxon>
        <taxon>Agaricomycetidae</taxon>
        <taxon>Agaricales</taxon>
        <taxon>Marasmiineae</taxon>
        <taxon>Marasmiaceae</taxon>
        <taxon>Marasmius</taxon>
    </lineage>
</organism>
<gene>
    <name evidence="7" type="ORF">V5O48_013243</name>
</gene>
<dbReference type="PANTHER" id="PTHR31794">
    <property type="entry name" value="AUXIN EFFLUX TRANSPORTER FAMILY PROTEIN (EUROFUNG)"/>
    <property type="match status" value="1"/>
</dbReference>
<feature type="compositionally biased region" description="Basic and acidic residues" evidence="5">
    <location>
        <begin position="133"/>
        <end position="146"/>
    </location>
</feature>
<keyword evidence="8" id="KW-1185">Reference proteome</keyword>
<feature type="transmembrane region" description="Helical" evidence="6">
    <location>
        <begin position="20"/>
        <end position="39"/>
    </location>
</feature>
<dbReference type="InterPro" id="IPR004776">
    <property type="entry name" value="Mem_transp_PIN-like"/>
</dbReference>
<dbReference type="Pfam" id="PF03547">
    <property type="entry name" value="Mem_trans"/>
    <property type="match status" value="1"/>
</dbReference>
<sequence length="490" mass="54497">LLFSKVAFFLSPEKLRELWIIPIFFIVVTLISMGVAYILGTIFRLKKSQRAFAMAASMFMNSNSLPIALMQSLVITMHNELKWQDDDNKNSMLGRALTYLVLYSTLGMILRWSYGVRLLSQADDEVQEEGAIRLPEDPEEPLHRPQEPLASPPETDTETDSGSNTPATLPAIPDIIIEDTHTGGQRRFALERRQSKFYNSFPNSPNQSRVNLPEVETAVNSRENSDDEEEAEEPVLVNAGTLPTYRRNESYRSTASAHGPYTFSTFLRHTKRRLLRAYLTFTSFMTVPLWAALLSIIVALVPPFQHALDEHMQPVKGALTSAGNCSIPVTLVVLGAYFYPAKEEGEGIPTSTGMVESSSSSSSVIAQMKKVLRGHDEQTRSSNANGKGETKTVVIAVLSRMILTPLLLMPLMAWSAKFDWQRVFDDPVFVVSNVLLVASPPALTLAQITQAASGDAFERLISRTIFWSYCIVTPPTTILYVVIGLMLSRL</sequence>
<keyword evidence="3 6" id="KW-1133">Transmembrane helix</keyword>
<evidence type="ECO:0000256" key="4">
    <source>
        <dbReference type="ARBA" id="ARBA00023136"/>
    </source>
</evidence>
<protein>
    <recommendedName>
        <fullName evidence="9">PIN-like protein</fullName>
    </recommendedName>
</protein>
<feature type="transmembrane region" description="Helical" evidence="6">
    <location>
        <begin position="428"/>
        <end position="446"/>
    </location>
</feature>
<feature type="region of interest" description="Disordered" evidence="5">
    <location>
        <begin position="133"/>
        <end position="178"/>
    </location>
</feature>
<keyword evidence="4 6" id="KW-0472">Membrane</keyword>
<evidence type="ECO:0000313" key="8">
    <source>
        <dbReference type="Proteomes" id="UP001465976"/>
    </source>
</evidence>
<feature type="transmembrane region" description="Helical" evidence="6">
    <location>
        <begin position="466"/>
        <end position="487"/>
    </location>
</feature>
<feature type="transmembrane region" description="Helical" evidence="6">
    <location>
        <begin position="277"/>
        <end position="301"/>
    </location>
</feature>
<dbReference type="EMBL" id="JBAHYK010001269">
    <property type="protein sequence ID" value="KAL0568734.1"/>
    <property type="molecule type" value="Genomic_DNA"/>
</dbReference>
<accession>A0ABR3F0M0</accession>
<feature type="transmembrane region" description="Helical" evidence="6">
    <location>
        <begin position="393"/>
        <end position="416"/>
    </location>
</feature>
<feature type="transmembrane region" description="Helical" evidence="6">
    <location>
        <begin position="51"/>
        <end position="76"/>
    </location>
</feature>
<keyword evidence="2 6" id="KW-0812">Transmembrane</keyword>
<evidence type="ECO:0000256" key="6">
    <source>
        <dbReference type="SAM" id="Phobius"/>
    </source>
</evidence>
<evidence type="ECO:0000256" key="2">
    <source>
        <dbReference type="ARBA" id="ARBA00022692"/>
    </source>
</evidence>
<dbReference type="Proteomes" id="UP001465976">
    <property type="component" value="Unassembled WGS sequence"/>
</dbReference>
<proteinExistence type="predicted"/>
<evidence type="ECO:0000313" key="7">
    <source>
        <dbReference type="EMBL" id="KAL0568734.1"/>
    </source>
</evidence>
<evidence type="ECO:0000256" key="5">
    <source>
        <dbReference type="SAM" id="MobiDB-lite"/>
    </source>
</evidence>
<dbReference type="PANTHER" id="PTHR31794:SF2">
    <property type="entry name" value="AUXIN EFFLUX TRANSPORTER FAMILY PROTEIN (EUROFUNG)"/>
    <property type="match status" value="1"/>
</dbReference>
<feature type="non-terminal residue" evidence="7">
    <location>
        <position position="1"/>
    </location>
</feature>
<evidence type="ECO:0008006" key="9">
    <source>
        <dbReference type="Google" id="ProtNLM"/>
    </source>
</evidence>
<reference evidence="7 8" key="1">
    <citation type="submission" date="2024-02" db="EMBL/GenBank/DDBJ databases">
        <title>A draft genome for the cacao thread blight pathogen Marasmius crinis-equi.</title>
        <authorList>
            <person name="Cohen S.P."/>
            <person name="Baruah I.K."/>
            <person name="Amoako-Attah I."/>
            <person name="Bukari Y."/>
            <person name="Meinhardt L.W."/>
            <person name="Bailey B.A."/>
        </authorList>
    </citation>
    <scope>NUCLEOTIDE SEQUENCE [LARGE SCALE GENOMIC DNA]</scope>
    <source>
        <strain evidence="7 8">GH-76</strain>
    </source>
</reference>
<name>A0ABR3F0M0_9AGAR</name>
<evidence type="ECO:0000256" key="3">
    <source>
        <dbReference type="ARBA" id="ARBA00022989"/>
    </source>
</evidence>
<evidence type="ECO:0000256" key="1">
    <source>
        <dbReference type="ARBA" id="ARBA00004141"/>
    </source>
</evidence>
<comment type="caution">
    <text evidence="7">The sequence shown here is derived from an EMBL/GenBank/DDBJ whole genome shotgun (WGS) entry which is preliminary data.</text>
</comment>
<comment type="subcellular location">
    <subcellularLocation>
        <location evidence="1">Membrane</location>
        <topology evidence="1">Multi-pass membrane protein</topology>
    </subcellularLocation>
</comment>